<sequence>MHNGRFYILSWLGCCLPPKSTGMWPRVVVAALFLVFIAPISPFTFRIGAPSSGCDSDSIANGLRFFAHLTRTKPAELAIVDSAHTYPVEYVADSVVANCSSAALVSSLQSLAQSCQFLVAGSGFAAEQSRAADNLQRILIHAAASAGTTSGLDLPYVYDITTPPALFTAPVLKAMLLSNLMHVALAWQPDGGGDPLAGAVCAGALAQLPGLQQLRPDMQLLNYTYSTTDASTPGFFRRLVDAALTAGAEALLGCGTPAATEGLAEAAAGQPLAAVFLVHGPAKTDFLQTVGGGSGLAYGLTAAQWSSAVQHGDSLFGSATTYGKQFAEWAGVPADADAAGASAAGLTLALALRTAFARCNISGDVVQQGDVTRLLFDPSALACKQPEWLGIITNSVGTAAGADAAQLQVFTTAFMARAAGGAAVSNAIGYGLVMRELLQHRVETFYGPVEFNAQRRNVAKPPLTMQLLPVAEESGARLQQGAALSLEVVLPLEAASALLVMPVPRQQQSKSGGGPLLAPGSIVGIVLAGLLLVVVLVTVVHVYLRQRRRHRNLFGQVRAPRVSRQTTLCITDIESSTTLWESLPADVMDAAMQVHDATIRSLATLHDGYESANEGDSFVLAFHDPVEAVRFAIKAQQQLLLANWPDALLRHEKAEVVFMTLVNDGAVLGSACQLSSWCAQVIHVVHSKAITAHAPVGGLGLGLGSLTGGLNLRAQSLRKSLMGMARSMQRRLASSGSPEQPHAGRMPASPSQGNMQRSIPFGEPAAAAIASIVASATATAVGTGTGMGMAGPAPLPSWIDGAAASMELLEAGSAWNDGAAAGRGDVADPTEAGGGLTAAPGSPKLTGRLQRGAFASGGNIPLAGLEPDMGCPPASRLSSGCGSSIHATYSGTGGLAPAAAAGAAIATPGSAAGGTQPRQRPKASRSHGNMLQLYARLGGGGAGAGGAGGRAGPASIIDGITRAAGFSPGPSPLSTPPPQHHFYNVGAKQRYNNNYIGTSGNKQHHLRSRIDSSAQSMALQPQQQQHSPSFYGFAPTTAADADAASALGRGRRAVGDTKLAMRSSTPGALDGADSSAAPVAAAAANSAAGQQFGAWSGWHPALVGSGRAASAFAVVGPCPSLPTFLTQGPLNAQGPVGTEDGSAAEADASVPAVSAASASAAAVGTSTTASRAALAVIAATGAGASRSSAAGTVENGGSVTEEVFFDGGAGGSVAKLQLPSWELNVVNQTASPLGCGAGAGVGGFGISTAAVAATAAPSVPDSSVVGPSWRETIPRFRASAAGADLSTLHSCTSSNQQARLAALGQLGLSPEDYASALATSVLSRSGAQGGLRNDVLGKLLMSMFRRARPSDQPRFMVQRGLRVRMGLHSGIDDPHAISTNKASGRTQYGGSFLTIAKRTSDAANGGQICLTDETYRQIPSRSLLHRAWVLQMGHHQLGDFHAFAEEEEDCEYQLYQVVGYDLAVRLALLLPLRTPACLISGALSAPVGGLAIAFMYVHALQSLMSWNSEVTMEAVELFHRVASYRCKDHDGYVSEGQEGLVLAVFCDPAQALLWALSTQQALVNQPWDPELLEHELAEEVSVLLPASELPAGKHAHPVGAAAGTPSPLPTQLLASQELMSSATARWYGTTPAEALGTGGGMGIGAAVADMYGMHEDDEVPPGMVRKVLMRGLRMRVGIDVGRLTESISPTSSVMVYRGKAMNRAARIGGLASASQILCSAAAWRDACASTAVNVSLCINAVSLGRHVLRNVSEPIEVFHCKLRLAEQPSGAPAATPPSAPGCPSGTGVASDMLLVPAYLALPTELTLAGGSAGSSPVGRRATHKSQRLRLRNSELLNLLPVQPTSMPLPSPSRLATATHQHQHQEQGLRLPASAQQQQPQQQPILDPTAQSRRQGKSPCQRHSSMHAQQPMTEPSAIAINTTSAPLPQTEAVGAVTAARSEYGGSAAAAGTSGAGDVTLAANVPHSIYGTVPYYGAPTSRLFVRTTLGYWDKNAASGDGSSLGDGDGVPAPSTADTAPLLIASTAVNLDDGNAVAAAAAVAAGEPPGTGAAAASASGTTVDGNRSAFLTSLVALQTATARGIGAVSGDHVADGAVNTGMVASLLGSTANAIVVTASADGNVQDTAAQAHSHPHSGRSRGSSNSGVRQAMPLRHVRHSGPNIFLRDFTGPSVRVGGGPGGSGTAIMVTSASGAADVGGSSGPAGVGGSSGPAVMAVAEGPSWRVGKTTSCSGPKGASSGSMGLREGLAAVAATLIGLGGGGSGSHHHHQSPPPVASVTSPSRQPLPPPLPATRAQSSRSQSGHPVEATAHRRSRRRSVLHTRAAAAVDTALSSSMGTMGRMHVNSTSANHSVRMGPLWDSSSQRQLSTPVLEVSVGPLVGNPMEGEVHPSRAPLHVRNQRRSAQGQLPGSTAPADGGGISNLSPLSPAARYMSGGFTAFADGMNCLIVDAVRTEALDCNLDLIGRHDGDADEHDAADAMAGAGDPRTLGLVSYSHLDTDFGSNFLSPRNLPSQCAQNQDRDNRDRDGERERERGLQFQLPNPNQNRGGGYFLDTLRMELSSAAAGAQMTSNMVTVVVPAFDDREAP</sequence>
<dbReference type="Gene3D" id="3.30.70.1230">
    <property type="entry name" value="Nucleotide cyclase"/>
    <property type="match status" value="3"/>
</dbReference>
<evidence type="ECO:0008006" key="5">
    <source>
        <dbReference type="Google" id="ProtNLM"/>
    </source>
</evidence>
<feature type="region of interest" description="Disordered" evidence="1">
    <location>
        <begin position="728"/>
        <end position="759"/>
    </location>
</feature>
<evidence type="ECO:0000256" key="1">
    <source>
        <dbReference type="SAM" id="MobiDB-lite"/>
    </source>
</evidence>
<feature type="region of interest" description="Disordered" evidence="1">
    <location>
        <begin position="2257"/>
        <end position="2322"/>
    </location>
</feature>
<keyword evidence="2" id="KW-0472">Membrane</keyword>
<feature type="compositionally biased region" description="Basic residues" evidence="1">
    <location>
        <begin position="1820"/>
        <end position="1830"/>
    </location>
</feature>
<dbReference type="SUPFAM" id="SSF55073">
    <property type="entry name" value="Nucleotide cyclase"/>
    <property type="match status" value="2"/>
</dbReference>
<dbReference type="PANTHER" id="PTHR43081:SF1">
    <property type="entry name" value="ADENYLATE CYCLASE, TERMINAL-DIFFERENTIATION SPECIFIC"/>
    <property type="match status" value="1"/>
</dbReference>
<feature type="compositionally biased region" description="Basic and acidic residues" evidence="1">
    <location>
        <begin position="2517"/>
        <end position="2533"/>
    </location>
</feature>
<dbReference type="InterPro" id="IPR050697">
    <property type="entry name" value="Adenylyl/Guanylyl_Cyclase_3/4"/>
</dbReference>
<reference evidence="3 4" key="1">
    <citation type="journal article" date="2023" name="IScience">
        <title>Expanded male sex-determining region conserved during the evolution of homothallism in the green alga Volvox.</title>
        <authorList>
            <person name="Yamamoto K."/>
            <person name="Matsuzaki R."/>
            <person name="Mahakham W."/>
            <person name="Heman W."/>
            <person name="Sekimoto H."/>
            <person name="Kawachi M."/>
            <person name="Minakuchi Y."/>
            <person name="Toyoda A."/>
            <person name="Nozaki H."/>
        </authorList>
    </citation>
    <scope>NUCLEOTIDE SEQUENCE [LARGE SCALE GENOMIC DNA]</scope>
    <source>
        <strain evidence="3 4">NIES-4468</strain>
    </source>
</reference>
<dbReference type="InterPro" id="IPR029787">
    <property type="entry name" value="Nucleotide_cyclase"/>
</dbReference>
<feature type="region of interest" description="Disordered" evidence="1">
    <location>
        <begin position="1809"/>
        <end position="1911"/>
    </location>
</feature>
<feature type="region of interest" description="Disordered" evidence="1">
    <location>
        <begin position="2506"/>
        <end position="2545"/>
    </location>
</feature>
<dbReference type="EMBL" id="BSDZ01000080">
    <property type="protein sequence ID" value="GLI69051.1"/>
    <property type="molecule type" value="Genomic_DNA"/>
</dbReference>
<organism evidence="3 4">
    <name type="scientific">Volvox africanus</name>
    <dbReference type="NCBI Taxonomy" id="51714"/>
    <lineage>
        <taxon>Eukaryota</taxon>
        <taxon>Viridiplantae</taxon>
        <taxon>Chlorophyta</taxon>
        <taxon>core chlorophytes</taxon>
        <taxon>Chlorophyceae</taxon>
        <taxon>CS clade</taxon>
        <taxon>Chlamydomonadales</taxon>
        <taxon>Volvocaceae</taxon>
        <taxon>Volvox</taxon>
    </lineage>
</organism>
<feature type="transmembrane region" description="Helical" evidence="2">
    <location>
        <begin position="27"/>
        <end position="45"/>
    </location>
</feature>
<accession>A0ABQ5SIL4</accession>
<evidence type="ECO:0000256" key="2">
    <source>
        <dbReference type="SAM" id="Phobius"/>
    </source>
</evidence>
<feature type="transmembrane region" description="Helical" evidence="2">
    <location>
        <begin position="516"/>
        <end position="544"/>
    </location>
</feature>
<gene>
    <name evidence="3" type="ORF">VaNZ11_013593</name>
</gene>
<dbReference type="Proteomes" id="UP001165090">
    <property type="component" value="Unassembled WGS sequence"/>
</dbReference>
<feature type="compositionally biased region" description="Polar residues" evidence="1">
    <location>
        <begin position="1900"/>
        <end position="1911"/>
    </location>
</feature>
<feature type="region of interest" description="Disordered" evidence="1">
    <location>
        <begin position="2124"/>
        <end position="2144"/>
    </location>
</feature>
<dbReference type="PANTHER" id="PTHR43081">
    <property type="entry name" value="ADENYLATE CYCLASE, TERMINAL-DIFFERENTIATION SPECIFIC-RELATED"/>
    <property type="match status" value="1"/>
</dbReference>
<evidence type="ECO:0000313" key="3">
    <source>
        <dbReference type="EMBL" id="GLI69051.1"/>
    </source>
</evidence>
<feature type="region of interest" description="Disordered" evidence="1">
    <location>
        <begin position="820"/>
        <end position="848"/>
    </location>
</feature>
<keyword evidence="4" id="KW-1185">Reference proteome</keyword>
<feature type="compositionally biased region" description="Polar residues" evidence="1">
    <location>
        <begin position="1842"/>
        <end position="1858"/>
    </location>
</feature>
<protein>
    <recommendedName>
        <fullName evidence="5">Guanylate cyclase domain-containing protein</fullName>
    </recommendedName>
</protein>
<keyword evidence="2" id="KW-1133">Transmembrane helix</keyword>
<keyword evidence="2" id="KW-0812">Transmembrane</keyword>
<feature type="region of interest" description="Disordered" evidence="1">
    <location>
        <begin position="1012"/>
        <end position="1034"/>
    </location>
</feature>
<proteinExistence type="predicted"/>
<evidence type="ECO:0000313" key="4">
    <source>
        <dbReference type="Proteomes" id="UP001165090"/>
    </source>
</evidence>
<name>A0ABQ5SIL4_9CHLO</name>
<feature type="region of interest" description="Disordered" evidence="1">
    <location>
        <begin position="2398"/>
        <end position="2420"/>
    </location>
</feature>
<feature type="compositionally biased region" description="Basic residues" evidence="1">
    <location>
        <begin position="2309"/>
        <end position="2318"/>
    </location>
</feature>
<comment type="caution">
    <text evidence="3">The sequence shown here is derived from an EMBL/GenBank/DDBJ whole genome shotgun (WGS) entry which is preliminary data.</text>
</comment>